<dbReference type="Gene3D" id="2.40.160.20">
    <property type="match status" value="1"/>
</dbReference>
<sequence length="162" mass="18158">MRPTITTILLLGSIGIAMPVQAETALLFFGASHHMGCDQSRYRCDYREFNPGLGIELSRETDSFGKVFARIGSYSDSYGEQARLLTMGLRQDWELDNPAWRLGIGAMAGRLSGRRNETIGLPFLYIAHKQLAIELGIAPTRVSKQNYKSKFIATLSIRWDLN</sequence>
<name>A0ABV7TT11_9NEIS</name>
<proteinExistence type="predicted"/>
<evidence type="ECO:0000313" key="2">
    <source>
        <dbReference type="Proteomes" id="UP001595636"/>
    </source>
</evidence>
<dbReference type="Proteomes" id="UP001595636">
    <property type="component" value="Unassembled WGS sequence"/>
</dbReference>
<accession>A0ABV7TT11</accession>
<reference evidence="2" key="1">
    <citation type="journal article" date="2019" name="Int. J. Syst. Evol. Microbiol.">
        <title>The Global Catalogue of Microorganisms (GCM) 10K type strain sequencing project: providing services to taxonomists for standard genome sequencing and annotation.</title>
        <authorList>
            <consortium name="The Broad Institute Genomics Platform"/>
            <consortium name="The Broad Institute Genome Sequencing Center for Infectious Disease"/>
            <person name="Wu L."/>
            <person name="Ma J."/>
        </authorList>
    </citation>
    <scope>NUCLEOTIDE SEQUENCE [LARGE SCALE GENOMIC DNA]</scope>
    <source>
        <strain evidence="2">KCTC 42195</strain>
    </source>
</reference>
<dbReference type="RefSeq" id="WP_390277816.1">
    <property type="nucleotide sequence ID" value="NZ_JBHRYH010000015.1"/>
</dbReference>
<organism evidence="1 2">
    <name type="scientific">Vogesella amnigena</name>
    <dbReference type="NCBI Taxonomy" id="1507449"/>
    <lineage>
        <taxon>Bacteria</taxon>
        <taxon>Pseudomonadati</taxon>
        <taxon>Pseudomonadota</taxon>
        <taxon>Betaproteobacteria</taxon>
        <taxon>Neisseriales</taxon>
        <taxon>Chromobacteriaceae</taxon>
        <taxon>Vogesella</taxon>
    </lineage>
</organism>
<gene>
    <name evidence="1" type="ORF">ACFOKJ_06910</name>
</gene>
<keyword evidence="2" id="KW-1185">Reference proteome</keyword>
<comment type="caution">
    <text evidence="1">The sequence shown here is derived from an EMBL/GenBank/DDBJ whole genome shotgun (WGS) entry which is preliminary data.</text>
</comment>
<dbReference type="EMBL" id="JBHRYH010000015">
    <property type="protein sequence ID" value="MFC3625866.1"/>
    <property type="molecule type" value="Genomic_DNA"/>
</dbReference>
<evidence type="ECO:0000313" key="1">
    <source>
        <dbReference type="EMBL" id="MFC3625866.1"/>
    </source>
</evidence>
<protein>
    <submittedName>
        <fullName evidence="1">Uncharacterized protein</fullName>
    </submittedName>
</protein>